<dbReference type="RefSeq" id="WP_154368968.1">
    <property type="nucleotide sequence ID" value="NZ_WKJH01000028.1"/>
</dbReference>
<keyword evidence="3" id="KW-1185">Reference proteome</keyword>
<evidence type="ECO:0000313" key="2">
    <source>
        <dbReference type="EMBL" id="MRX65792.1"/>
    </source>
</evidence>
<evidence type="ECO:0000256" key="1">
    <source>
        <dbReference type="SAM" id="Phobius"/>
    </source>
</evidence>
<dbReference type="Proteomes" id="UP000443153">
    <property type="component" value="Unassembled WGS sequence"/>
</dbReference>
<gene>
    <name evidence="2" type="ORF">GJ691_16695</name>
</gene>
<dbReference type="OrthoDB" id="1247025at2"/>
<organism evidence="2 3">
    <name type="scientific">Maribacter luteus</name>
    <dbReference type="NCBI Taxonomy" id="2594478"/>
    <lineage>
        <taxon>Bacteria</taxon>
        <taxon>Pseudomonadati</taxon>
        <taxon>Bacteroidota</taxon>
        <taxon>Flavobacteriia</taxon>
        <taxon>Flavobacteriales</taxon>
        <taxon>Flavobacteriaceae</taxon>
        <taxon>Maribacter</taxon>
    </lineage>
</organism>
<dbReference type="AlphaFoldDB" id="A0A6I2MS89"/>
<keyword evidence="1" id="KW-0472">Membrane</keyword>
<sequence>MEVDKFEKHIKRHLNEREITPSESAWDTLSEQLPKVGTKKKNKFFWYSVAAVFIGVLIVSTLYVNRNQAPTEMPIEVVEKPQEINVPENDRDVMVPMKEEDKLVVVKKSEIKKAKAPIEVLSKTAIKDEPKFAVLEKDKITNESSDMVKTKTEELIDAKIAELATQVQFLEGADIQVTDAEVDSLLRKAQREILADKIFIEKGKVDAMALLDEVENELDQTFREQIFESLKTGFLKVRTAVADRNN</sequence>
<name>A0A6I2MS89_9FLAO</name>
<feature type="transmembrane region" description="Helical" evidence="1">
    <location>
        <begin position="44"/>
        <end position="64"/>
    </location>
</feature>
<keyword evidence="1" id="KW-0812">Transmembrane</keyword>
<keyword evidence="1" id="KW-1133">Transmembrane helix</keyword>
<dbReference type="EMBL" id="WKJH01000028">
    <property type="protein sequence ID" value="MRX65792.1"/>
    <property type="molecule type" value="Genomic_DNA"/>
</dbReference>
<accession>A0A6I2MS89</accession>
<proteinExistence type="predicted"/>
<comment type="caution">
    <text evidence="2">The sequence shown here is derived from an EMBL/GenBank/DDBJ whole genome shotgun (WGS) entry which is preliminary data.</text>
</comment>
<reference evidence="2 3" key="1">
    <citation type="submission" date="2019-11" db="EMBL/GenBank/DDBJ databases">
        <title>Maribacter lutea sp. nov., a marine bacterium isolated from intertidal sand.</title>
        <authorList>
            <person name="Liu A."/>
        </authorList>
    </citation>
    <scope>NUCLEOTIDE SEQUENCE [LARGE SCALE GENOMIC DNA]</scope>
    <source>
        <strain evidence="2 3">RZ05</strain>
    </source>
</reference>
<evidence type="ECO:0000313" key="3">
    <source>
        <dbReference type="Proteomes" id="UP000443153"/>
    </source>
</evidence>
<protein>
    <submittedName>
        <fullName evidence="2">Uncharacterized protein</fullName>
    </submittedName>
</protein>